<dbReference type="AlphaFoldDB" id="A0A7X5BUI1"/>
<evidence type="ECO:0000313" key="3">
    <source>
        <dbReference type="Proteomes" id="UP000537825"/>
    </source>
</evidence>
<sequence>MRSTHQRAPWRWAGSPSIATRRTSSRRWSSRAQVSREDIIPRALAHFRAADEDCGSRIANSVQQTRRAR</sequence>
<accession>A0A7X5BUI1</accession>
<proteinExistence type="predicted"/>
<name>A0A7X5BUI1_9BACT</name>
<keyword evidence="3" id="KW-1185">Reference proteome</keyword>
<dbReference type="Proteomes" id="UP000537825">
    <property type="component" value="Unassembled WGS sequence"/>
</dbReference>
<comment type="caution">
    <text evidence="2">The sequence shown here is derived from an EMBL/GenBank/DDBJ whole genome shotgun (WGS) entry which is preliminary data.</text>
</comment>
<organism evidence="2 3">
    <name type="scientific">Corallococcus exiguus</name>
    <dbReference type="NCBI Taxonomy" id="83462"/>
    <lineage>
        <taxon>Bacteria</taxon>
        <taxon>Pseudomonadati</taxon>
        <taxon>Myxococcota</taxon>
        <taxon>Myxococcia</taxon>
        <taxon>Myxococcales</taxon>
        <taxon>Cystobacterineae</taxon>
        <taxon>Myxococcaceae</taxon>
        <taxon>Corallococcus</taxon>
    </lineage>
</organism>
<feature type="region of interest" description="Disordered" evidence="1">
    <location>
        <begin position="1"/>
        <end position="32"/>
    </location>
</feature>
<evidence type="ECO:0000313" key="2">
    <source>
        <dbReference type="EMBL" id="NBC41237.1"/>
    </source>
</evidence>
<evidence type="ECO:0000256" key="1">
    <source>
        <dbReference type="SAM" id="MobiDB-lite"/>
    </source>
</evidence>
<protein>
    <submittedName>
        <fullName evidence="2">Uncharacterized protein</fullName>
    </submittedName>
</protein>
<reference evidence="2 3" key="1">
    <citation type="submission" date="2020-01" db="EMBL/GenBank/DDBJ databases">
        <title>The draft genome sequence of Corallococcus exiguus DSM 14696.</title>
        <authorList>
            <person name="Zhang X."/>
            <person name="Zhu H."/>
        </authorList>
    </citation>
    <scope>NUCLEOTIDE SEQUENCE [LARGE SCALE GENOMIC DNA]</scope>
    <source>
        <strain evidence="2 3">DSM 14696</strain>
    </source>
</reference>
<dbReference type="EMBL" id="JAAAPK010000003">
    <property type="protein sequence ID" value="NBC41237.1"/>
    <property type="molecule type" value="Genomic_DNA"/>
</dbReference>
<gene>
    <name evidence="2" type="ORF">GTZ93_15520</name>
</gene>